<dbReference type="InParanoid" id="A0A165MHH9"/>
<evidence type="ECO:0000259" key="2">
    <source>
        <dbReference type="Pfam" id="PF20151"/>
    </source>
</evidence>
<gene>
    <name evidence="3" type="ORF">EXIGLDRAFT_250738</name>
</gene>
<reference evidence="3 4" key="1">
    <citation type="journal article" date="2016" name="Mol. Biol. Evol.">
        <title>Comparative Genomics of Early-Diverging Mushroom-Forming Fungi Provides Insights into the Origins of Lignocellulose Decay Capabilities.</title>
        <authorList>
            <person name="Nagy L.G."/>
            <person name="Riley R."/>
            <person name="Tritt A."/>
            <person name="Adam C."/>
            <person name="Daum C."/>
            <person name="Floudas D."/>
            <person name="Sun H."/>
            <person name="Yadav J.S."/>
            <person name="Pangilinan J."/>
            <person name="Larsson K.H."/>
            <person name="Matsuura K."/>
            <person name="Barry K."/>
            <person name="Labutti K."/>
            <person name="Kuo R."/>
            <person name="Ohm R.A."/>
            <person name="Bhattacharya S.S."/>
            <person name="Shirouzu T."/>
            <person name="Yoshinaga Y."/>
            <person name="Martin F.M."/>
            <person name="Grigoriev I.V."/>
            <person name="Hibbett D.S."/>
        </authorList>
    </citation>
    <scope>NUCLEOTIDE SEQUENCE [LARGE SCALE GENOMIC DNA]</scope>
    <source>
        <strain evidence="3 4">HHB12029</strain>
    </source>
</reference>
<feature type="transmembrane region" description="Helical" evidence="1">
    <location>
        <begin position="92"/>
        <end position="108"/>
    </location>
</feature>
<dbReference type="EMBL" id="KV425911">
    <property type="protein sequence ID" value="KZV99273.1"/>
    <property type="molecule type" value="Genomic_DNA"/>
</dbReference>
<dbReference type="AlphaFoldDB" id="A0A165MHH9"/>
<feature type="domain" description="DUF6533" evidence="2">
    <location>
        <begin position="54"/>
        <end position="98"/>
    </location>
</feature>
<dbReference type="Pfam" id="PF20151">
    <property type="entry name" value="DUF6533"/>
    <property type="match status" value="1"/>
</dbReference>
<name>A0A165MHH9_EXIGL</name>
<evidence type="ECO:0000256" key="1">
    <source>
        <dbReference type="SAM" id="Phobius"/>
    </source>
</evidence>
<keyword evidence="4" id="KW-1185">Reference proteome</keyword>
<proteinExistence type="predicted"/>
<keyword evidence="1" id="KW-0472">Membrane</keyword>
<keyword evidence="1" id="KW-0812">Transmembrane</keyword>
<keyword evidence="1" id="KW-1133">Transmembrane helix</keyword>
<dbReference type="OrthoDB" id="3263649at2759"/>
<dbReference type="InterPro" id="IPR045340">
    <property type="entry name" value="DUF6533"/>
</dbReference>
<protein>
    <recommendedName>
        <fullName evidence="2">DUF6533 domain-containing protein</fullName>
    </recommendedName>
</protein>
<accession>A0A165MHH9</accession>
<sequence>MPTANHRIFIISAAATDTRPPLSSTSPPPSPTNMDAEYLAALIMVLEQVTLQRYMITAAFAFLMWDLLITFDMEVQQVWMSRDTAFKVFWSFLRYLPVAGTAVGYYGAT</sequence>
<feature type="transmembrane region" description="Helical" evidence="1">
    <location>
        <begin position="54"/>
        <end position="71"/>
    </location>
</feature>
<evidence type="ECO:0000313" key="3">
    <source>
        <dbReference type="EMBL" id="KZV99273.1"/>
    </source>
</evidence>
<evidence type="ECO:0000313" key="4">
    <source>
        <dbReference type="Proteomes" id="UP000077266"/>
    </source>
</evidence>
<dbReference type="Proteomes" id="UP000077266">
    <property type="component" value="Unassembled WGS sequence"/>
</dbReference>
<organism evidence="3 4">
    <name type="scientific">Exidia glandulosa HHB12029</name>
    <dbReference type="NCBI Taxonomy" id="1314781"/>
    <lineage>
        <taxon>Eukaryota</taxon>
        <taxon>Fungi</taxon>
        <taxon>Dikarya</taxon>
        <taxon>Basidiomycota</taxon>
        <taxon>Agaricomycotina</taxon>
        <taxon>Agaricomycetes</taxon>
        <taxon>Auriculariales</taxon>
        <taxon>Exidiaceae</taxon>
        <taxon>Exidia</taxon>
    </lineage>
</organism>